<evidence type="ECO:0000313" key="3">
    <source>
        <dbReference type="Proteomes" id="UP001152799"/>
    </source>
</evidence>
<name>A0A9P0GQL3_9CUCU</name>
<feature type="region of interest" description="Disordered" evidence="1">
    <location>
        <begin position="123"/>
        <end position="157"/>
    </location>
</feature>
<proteinExistence type="predicted"/>
<dbReference type="AlphaFoldDB" id="A0A9P0GQL3"/>
<reference evidence="2" key="1">
    <citation type="submission" date="2022-01" db="EMBL/GenBank/DDBJ databases">
        <authorList>
            <person name="King R."/>
        </authorList>
    </citation>
    <scope>NUCLEOTIDE SEQUENCE</scope>
</reference>
<evidence type="ECO:0000256" key="1">
    <source>
        <dbReference type="SAM" id="MobiDB-lite"/>
    </source>
</evidence>
<keyword evidence="3" id="KW-1185">Reference proteome</keyword>
<dbReference type="Proteomes" id="UP001152799">
    <property type="component" value="Chromosome 2"/>
</dbReference>
<feature type="compositionally biased region" description="Basic and acidic residues" evidence="1">
    <location>
        <begin position="142"/>
        <end position="154"/>
    </location>
</feature>
<dbReference type="PANTHER" id="PTHR10773:SF19">
    <property type="match status" value="1"/>
</dbReference>
<protein>
    <submittedName>
        <fullName evidence="2">Uncharacterized protein</fullName>
    </submittedName>
</protein>
<evidence type="ECO:0000313" key="2">
    <source>
        <dbReference type="EMBL" id="CAH1126521.1"/>
    </source>
</evidence>
<dbReference type="EMBL" id="OU892278">
    <property type="protein sequence ID" value="CAH1126521.1"/>
    <property type="molecule type" value="Genomic_DNA"/>
</dbReference>
<accession>A0A9P0GQL3</accession>
<feature type="compositionally biased region" description="Polar residues" evidence="1">
    <location>
        <begin position="223"/>
        <end position="232"/>
    </location>
</feature>
<organism evidence="2 3">
    <name type="scientific">Ceutorhynchus assimilis</name>
    <name type="common">cabbage seed weevil</name>
    <dbReference type="NCBI Taxonomy" id="467358"/>
    <lineage>
        <taxon>Eukaryota</taxon>
        <taxon>Metazoa</taxon>
        <taxon>Ecdysozoa</taxon>
        <taxon>Arthropoda</taxon>
        <taxon>Hexapoda</taxon>
        <taxon>Insecta</taxon>
        <taxon>Pterygota</taxon>
        <taxon>Neoptera</taxon>
        <taxon>Endopterygota</taxon>
        <taxon>Coleoptera</taxon>
        <taxon>Polyphaga</taxon>
        <taxon>Cucujiformia</taxon>
        <taxon>Curculionidae</taxon>
        <taxon>Ceutorhynchinae</taxon>
        <taxon>Ceutorhynchus</taxon>
    </lineage>
</organism>
<gene>
    <name evidence="2" type="ORF">CEUTPL_LOCUS5370</name>
</gene>
<dbReference type="PANTHER" id="PTHR10773">
    <property type="entry name" value="DNA-DIRECTED RNA POLYMERASES I, II, AND III SUBUNIT RPABC2"/>
    <property type="match status" value="1"/>
</dbReference>
<feature type="region of interest" description="Disordered" evidence="1">
    <location>
        <begin position="173"/>
        <end position="205"/>
    </location>
</feature>
<sequence>MAKRKRSYHVGKNNNLRSKSLRAHFRRKIPAVALDHTYAAYARDPYSVAGKSSRARLASDFRESMCYDVNHDTPIIKEEISREILTGSDFQDEDNNKDNSLNMFRYKLGYSPLDSLLIIKEEEEEEEVPSTSGTDPLQFVKQEGESECSQHRNESFPLRYSPGYSPLIIKEEAREEVSSTSGTSPLPFIDQEGKSENFQDRNGSFPLRYSPSIIIKEEAGEENPSTSGTNPLLDQEGESEDFQHRNGSFSLRESPTMYYDLNHDTPIIKEEISTNSDFQDEDKEYNFEYSPLIIKEEAREEVPSTPGTDRLQFVEQEGGSENFQHRNGSFTLRIMDEQWNAGSKNVVYSSELKATRPIREGSSVKMLYHRKWYSETDIIESDDSNNIPLSEIRQKVKSTHVCSNNNNEYSEGDNIPLHQLTTKTNELVQSSTTNLLEVNNHHLDESPVTSPEYDLDQDPPFGICEARKCKGEVFSSCHVCNILLCWEHFIADTDKCLHFGHGVKSLHITSEADMSVQERSLQQDDCIKLKKAACPEDFLVEQNPEKKVKKVNKQKEAKRLRNCGQEYFSPSTKKIVPAKVMKQRCMSRKCSKTGKKCSEIEDQQRERLFSDYYSLANLTRQRDFLIHHVTKEDINRKTVKTKSRRTSTLKYCFTVDHNRLPVCKKFFLNTLGISEKPVLTALHKTSDMGILEEEKRGGRQRSQKVLIEEEKMRNEMSDHIDKYPKMESHCCRDKSSRMYLHPDLTLQKMYDMFREDLMLRDIQKKPCVTTFRKILKSKNLSFYHPKKDQCSLCLTFRGDEKVKQEMKEVFEKLIEEKSKSQ</sequence>
<feature type="region of interest" description="Disordered" evidence="1">
    <location>
        <begin position="217"/>
        <end position="250"/>
    </location>
</feature>
<dbReference type="OrthoDB" id="6777657at2759"/>